<dbReference type="EMBL" id="LAZR01056487">
    <property type="protein sequence ID" value="KKK74082.1"/>
    <property type="molecule type" value="Genomic_DNA"/>
</dbReference>
<comment type="similarity">
    <text evidence="1">Belongs to the LDH2/MDH2 oxidoreductase family.</text>
</comment>
<dbReference type="InterPro" id="IPR036111">
    <property type="entry name" value="Mal/L-sulfo/L-lacto_DH-like_sf"/>
</dbReference>
<reference evidence="3" key="1">
    <citation type="journal article" date="2015" name="Nature">
        <title>Complex archaea that bridge the gap between prokaryotes and eukaryotes.</title>
        <authorList>
            <person name="Spang A."/>
            <person name="Saw J.H."/>
            <person name="Jorgensen S.L."/>
            <person name="Zaremba-Niedzwiedzka K."/>
            <person name="Martijn J."/>
            <person name="Lind A.E."/>
            <person name="van Eijk R."/>
            <person name="Schleper C."/>
            <person name="Guy L."/>
            <person name="Ettema T.J."/>
        </authorList>
    </citation>
    <scope>NUCLEOTIDE SEQUENCE</scope>
</reference>
<dbReference type="PANTHER" id="PTHR11091:SF0">
    <property type="entry name" value="MALATE DEHYDROGENASE"/>
    <property type="match status" value="1"/>
</dbReference>
<dbReference type="InterPro" id="IPR003767">
    <property type="entry name" value="Malate/L-lactate_DH-like"/>
</dbReference>
<evidence type="ECO:0000313" key="3">
    <source>
        <dbReference type="EMBL" id="KKK74082.1"/>
    </source>
</evidence>
<dbReference type="InterPro" id="IPR043144">
    <property type="entry name" value="Mal/L-sulf/L-lact_DH-like_ah"/>
</dbReference>
<comment type="caution">
    <text evidence="3">The sequence shown here is derived from an EMBL/GenBank/DDBJ whole genome shotgun (WGS) entry which is preliminary data.</text>
</comment>
<dbReference type="Gene3D" id="3.30.1370.60">
    <property type="entry name" value="Hypothetical oxidoreductase yiak, domain 2"/>
    <property type="match status" value="1"/>
</dbReference>
<sequence>MRQVPYTKLADLCSAVFAARGLSTADARYVGEIVTLTEAFGIKTHGVKVVLAVAGQVGEKIDPSAQPKVVAESGATATIDGQGVLGQLAMRLAKELAVAKAREHGAAMVGVRKTSWIGAVGPFLIDIAEAGLLATATAQSSACLDCAPVGGIDATFSTNPMALAFPTGGDPVVADFSTACYSMGKIGQLIRAGKKAPEPVFLDKQGALTDDPNVTDEEGSVLLTGGRNFGHKGYALSLWCEALTALSGGNANNPDLPQTQSFSLTVIDPEAFAGSEYFLAEMKRFVARVKASRPRPGCDPVRLPGERGFAALREAKDSGVPLDDKIVEQLNELASANKVGVTL</sequence>
<dbReference type="Pfam" id="PF02615">
    <property type="entry name" value="Ldh_2"/>
    <property type="match status" value="1"/>
</dbReference>
<dbReference type="AlphaFoldDB" id="A0A0F8XYA9"/>
<protein>
    <submittedName>
        <fullName evidence="3">Uncharacterized protein</fullName>
    </submittedName>
</protein>
<dbReference type="InterPro" id="IPR043143">
    <property type="entry name" value="Mal/L-sulf/L-lact_DH-like_NADP"/>
</dbReference>
<gene>
    <name evidence="3" type="ORF">LCGC14_2887340</name>
</gene>
<accession>A0A0F8XYA9</accession>
<keyword evidence="2" id="KW-0560">Oxidoreductase</keyword>
<evidence type="ECO:0000256" key="2">
    <source>
        <dbReference type="ARBA" id="ARBA00023002"/>
    </source>
</evidence>
<dbReference type="Gene3D" id="1.10.1530.10">
    <property type="match status" value="1"/>
</dbReference>
<name>A0A0F8XYA9_9ZZZZ</name>
<dbReference type="SUPFAM" id="SSF89733">
    <property type="entry name" value="L-sulfolactate dehydrogenase-like"/>
    <property type="match status" value="1"/>
</dbReference>
<dbReference type="GO" id="GO:0016491">
    <property type="term" value="F:oxidoreductase activity"/>
    <property type="evidence" value="ECO:0007669"/>
    <property type="project" value="UniProtKB-KW"/>
</dbReference>
<dbReference type="PANTHER" id="PTHR11091">
    <property type="entry name" value="OXIDOREDUCTASE-RELATED"/>
    <property type="match status" value="1"/>
</dbReference>
<proteinExistence type="inferred from homology"/>
<evidence type="ECO:0000256" key="1">
    <source>
        <dbReference type="ARBA" id="ARBA00006056"/>
    </source>
</evidence>
<organism evidence="3">
    <name type="scientific">marine sediment metagenome</name>
    <dbReference type="NCBI Taxonomy" id="412755"/>
    <lineage>
        <taxon>unclassified sequences</taxon>
        <taxon>metagenomes</taxon>
        <taxon>ecological metagenomes</taxon>
    </lineage>
</organism>